<feature type="coiled-coil region" evidence="3">
    <location>
        <begin position="596"/>
        <end position="627"/>
    </location>
</feature>
<dbReference type="InterPro" id="IPR006073">
    <property type="entry name" value="GTP-bd"/>
</dbReference>
<dbReference type="GO" id="GO:0003924">
    <property type="term" value="F:GTPase activity"/>
    <property type="evidence" value="ECO:0007669"/>
    <property type="project" value="InterPro"/>
</dbReference>
<feature type="non-terminal residue" evidence="7">
    <location>
        <position position="1"/>
    </location>
</feature>
<proteinExistence type="predicted"/>
<dbReference type="PANTHER" id="PTHR11702">
    <property type="entry name" value="DEVELOPMENTALLY REGULATED GTP-BINDING PROTEIN-RELATED"/>
    <property type="match status" value="1"/>
</dbReference>
<evidence type="ECO:0000313" key="8">
    <source>
        <dbReference type="Proteomes" id="UP000243876"/>
    </source>
</evidence>
<evidence type="ECO:0000256" key="2">
    <source>
        <dbReference type="ARBA" id="ARBA00023134"/>
    </source>
</evidence>
<dbReference type="InterPro" id="IPR036726">
    <property type="entry name" value="GTP1_OBG_dom_sf"/>
</dbReference>
<dbReference type="PANTHER" id="PTHR11702:SF31">
    <property type="entry name" value="MITOCHONDRIAL RIBOSOME-ASSOCIATED GTPASE 2"/>
    <property type="match status" value="1"/>
</dbReference>
<name>A0A0D6EKG6_SPOSA</name>
<evidence type="ECO:0000313" key="7">
    <source>
        <dbReference type="EMBL" id="CEQ40396.1"/>
    </source>
</evidence>
<dbReference type="PRINTS" id="PR00326">
    <property type="entry name" value="GTP1OBG"/>
</dbReference>
<evidence type="ECO:0000259" key="6">
    <source>
        <dbReference type="PROSITE" id="PS51883"/>
    </source>
</evidence>
<gene>
    <name evidence="7" type="primary">SPOSA6832_01997</name>
</gene>
<dbReference type="GO" id="GO:0042254">
    <property type="term" value="P:ribosome biogenesis"/>
    <property type="evidence" value="ECO:0007669"/>
    <property type="project" value="UniProtKB-UniRule"/>
</dbReference>
<keyword evidence="3" id="KW-0175">Coiled coil</keyword>
<dbReference type="InterPro" id="IPR031167">
    <property type="entry name" value="G_OBG"/>
</dbReference>
<feature type="domain" description="Obg" evidence="6">
    <location>
        <begin position="31"/>
        <end position="328"/>
    </location>
</feature>
<dbReference type="SUPFAM" id="SSF52540">
    <property type="entry name" value="P-loop containing nucleoside triphosphate hydrolases"/>
    <property type="match status" value="1"/>
</dbReference>
<dbReference type="Pfam" id="PF01018">
    <property type="entry name" value="GTP1_OBG"/>
    <property type="match status" value="1"/>
</dbReference>
<dbReference type="CDD" id="cd01898">
    <property type="entry name" value="Obg"/>
    <property type="match status" value="1"/>
</dbReference>
<feature type="region of interest" description="Disordered" evidence="4">
    <location>
        <begin position="244"/>
        <end position="273"/>
    </location>
</feature>
<evidence type="ECO:0000256" key="3">
    <source>
        <dbReference type="SAM" id="Coils"/>
    </source>
</evidence>
<feature type="region of interest" description="Disordered" evidence="4">
    <location>
        <begin position="519"/>
        <end position="544"/>
    </location>
</feature>
<dbReference type="Gene3D" id="3.40.50.300">
    <property type="entry name" value="P-loop containing nucleotide triphosphate hydrolases"/>
    <property type="match status" value="1"/>
</dbReference>
<dbReference type="AlphaFoldDB" id="A0A0D6EKG6"/>
<evidence type="ECO:0000256" key="1">
    <source>
        <dbReference type="ARBA" id="ARBA00022741"/>
    </source>
</evidence>
<feature type="domain" description="OBG-type G" evidence="5">
    <location>
        <begin position="329"/>
        <end position="600"/>
    </location>
</feature>
<dbReference type="EMBL" id="CENE01000006">
    <property type="protein sequence ID" value="CEQ40396.1"/>
    <property type="molecule type" value="Genomic_DNA"/>
</dbReference>
<accession>A0A0D6EKG6</accession>
<dbReference type="Gene3D" id="2.70.210.12">
    <property type="entry name" value="GTP1/OBG domain"/>
    <property type="match status" value="1"/>
</dbReference>
<protein>
    <submittedName>
        <fullName evidence="7">SPOSA6832_01997-mRNA-1:cds</fullName>
    </submittedName>
</protein>
<keyword evidence="2" id="KW-0342">GTP-binding</keyword>
<dbReference type="PROSITE" id="PS51710">
    <property type="entry name" value="G_OBG"/>
    <property type="match status" value="1"/>
</dbReference>
<evidence type="ECO:0000259" key="5">
    <source>
        <dbReference type="PROSITE" id="PS51710"/>
    </source>
</evidence>
<keyword evidence="8" id="KW-1185">Reference proteome</keyword>
<evidence type="ECO:0000256" key="4">
    <source>
        <dbReference type="SAM" id="MobiDB-lite"/>
    </source>
</evidence>
<dbReference type="SUPFAM" id="SSF82051">
    <property type="entry name" value="Obg GTP-binding protein N-terminal domain"/>
    <property type="match status" value="1"/>
</dbReference>
<reference evidence="8" key="1">
    <citation type="submission" date="2015-02" db="EMBL/GenBank/DDBJ databases">
        <authorList>
            <person name="Gon?alves P."/>
        </authorList>
    </citation>
    <scope>NUCLEOTIDE SEQUENCE [LARGE SCALE GENOMIC DNA]</scope>
</reference>
<dbReference type="InterPro" id="IPR027417">
    <property type="entry name" value="P-loop_NTPase"/>
</dbReference>
<dbReference type="InterPro" id="IPR045086">
    <property type="entry name" value="OBG_GTPase"/>
</dbReference>
<sequence length="631" mass="69856">MLSSSWNRSVVRFDERKAKAKSDWKRRQEGSNFVDTLNVTLVSGRGGAGGVAFHREKFKSRGPPSGGPGGAGGSVYLVATPTVTSLAHLPRTIRGGSGTSGGGKWLAGKRGEDVVVRVPVGTVVREVRHEPKAEEEAEREREEREELEWAWEANKIRMHEAEKREKRWSAWKKRRDRWEKFGKEGEEEVEPWEELHEIKIAPEKLEALGRLRKALFVTYPQAELAGHPSFLATEHQLLSKLLSREVDMPGHKQPRRRRRSKNSDEEEPLLHLDLTEPTPVADPILLLSGGLPGLGNPSFLTHEDRSPKYATKGGEGEIMRLALEVKSIGEVGLVGLPNAGKSTLLRALTSSTPRVASYAFTTLNPHHGTCVLYSDGSFSGPRSSPLSASAAPISDTPSTPSYFSASSAVFSRAERRQSSSPGTPQPERTEILRFTLTDNPGLVADSALNVGLGHAFLRHIERCAALVYVIDLSSDDPVGALKTLRNELREYARIKGMGEGEHGLEGRVRGVVANKADMFGEVEQASTPKEGEGDDPSLRKSAEDGRRKLEELIEFVKSMESEEMASGTRSKEDPIWVVPVSAKRRENVTPLVAKLAETVRLERDRAARRLEEEELEAEAEMERNSFERWIR</sequence>
<dbReference type="Proteomes" id="UP000243876">
    <property type="component" value="Unassembled WGS sequence"/>
</dbReference>
<dbReference type="Pfam" id="PF01926">
    <property type="entry name" value="MMR_HSR1"/>
    <property type="match status" value="1"/>
</dbReference>
<keyword evidence="1" id="KW-0547">Nucleotide-binding</keyword>
<organism evidence="7 8">
    <name type="scientific">Sporidiobolus salmonicolor</name>
    <name type="common">Yeast-like fungus</name>
    <name type="synonym">Sporobolomyces salmonicolor</name>
    <dbReference type="NCBI Taxonomy" id="5005"/>
    <lineage>
        <taxon>Eukaryota</taxon>
        <taxon>Fungi</taxon>
        <taxon>Dikarya</taxon>
        <taxon>Basidiomycota</taxon>
        <taxon>Pucciniomycotina</taxon>
        <taxon>Microbotryomycetes</taxon>
        <taxon>Sporidiobolales</taxon>
        <taxon>Sporidiobolaceae</taxon>
        <taxon>Sporobolomyces</taxon>
    </lineage>
</organism>
<dbReference type="GO" id="GO:0005739">
    <property type="term" value="C:mitochondrion"/>
    <property type="evidence" value="ECO:0007669"/>
    <property type="project" value="TreeGrafter"/>
</dbReference>
<dbReference type="PROSITE" id="PS51883">
    <property type="entry name" value="OBG"/>
    <property type="match status" value="1"/>
</dbReference>
<dbReference type="OrthoDB" id="347018at2759"/>
<dbReference type="InterPro" id="IPR006169">
    <property type="entry name" value="GTP1_OBG_dom"/>
</dbReference>
<dbReference type="GO" id="GO:0005525">
    <property type="term" value="F:GTP binding"/>
    <property type="evidence" value="ECO:0007669"/>
    <property type="project" value="UniProtKB-KW"/>
</dbReference>